<feature type="compositionally biased region" description="Basic and acidic residues" evidence="13">
    <location>
        <begin position="1576"/>
        <end position="1586"/>
    </location>
</feature>
<keyword evidence="3" id="KW-0853">WD repeat</keyword>
<feature type="domain" description="Kinesin motor" evidence="14">
    <location>
        <begin position="4"/>
        <end position="360"/>
    </location>
</feature>
<feature type="region of interest" description="Disordered" evidence="13">
    <location>
        <begin position="1626"/>
        <end position="1717"/>
    </location>
</feature>
<dbReference type="EMBL" id="JAAAIP010000050">
    <property type="protein sequence ID" value="KAG0327695.1"/>
    <property type="molecule type" value="Genomic_DNA"/>
</dbReference>
<proteinExistence type="inferred from homology"/>
<feature type="coiled-coil region" evidence="12">
    <location>
        <begin position="1223"/>
        <end position="1253"/>
    </location>
</feature>
<dbReference type="GO" id="GO:0008017">
    <property type="term" value="F:microtubule binding"/>
    <property type="evidence" value="ECO:0007669"/>
    <property type="project" value="InterPro"/>
</dbReference>
<gene>
    <name evidence="15" type="primary">KIF21B</name>
    <name evidence="15" type="ORF">BGZ99_007125</name>
</gene>
<dbReference type="CDD" id="cd01372">
    <property type="entry name" value="KISc_KIF4"/>
    <property type="match status" value="1"/>
</dbReference>
<dbReference type="InterPro" id="IPR027417">
    <property type="entry name" value="P-loop_NTPase"/>
</dbReference>
<feature type="region of interest" description="Disordered" evidence="13">
    <location>
        <begin position="1538"/>
        <end position="1612"/>
    </location>
</feature>
<feature type="compositionally biased region" description="Basic and acidic residues" evidence="13">
    <location>
        <begin position="226"/>
        <end position="239"/>
    </location>
</feature>
<dbReference type="SUPFAM" id="SSF52540">
    <property type="entry name" value="P-loop containing nucleoside triphosphate hydrolases"/>
    <property type="match status" value="1"/>
</dbReference>
<feature type="compositionally biased region" description="Low complexity" evidence="13">
    <location>
        <begin position="718"/>
        <end position="730"/>
    </location>
</feature>
<evidence type="ECO:0000256" key="1">
    <source>
        <dbReference type="ARBA" id="ARBA00004245"/>
    </source>
</evidence>
<keyword evidence="8 12" id="KW-0175">Coiled coil</keyword>
<feature type="region of interest" description="Disordered" evidence="13">
    <location>
        <begin position="226"/>
        <end position="251"/>
    </location>
</feature>
<dbReference type="PANTHER" id="PTHR47969:SF15">
    <property type="entry name" value="CHROMOSOME-ASSOCIATED KINESIN KIF4A-RELATED"/>
    <property type="match status" value="1"/>
</dbReference>
<keyword evidence="9 11" id="KW-0505">Motor protein</keyword>
<keyword evidence="10" id="KW-0206">Cytoskeleton</keyword>
<evidence type="ECO:0000256" key="7">
    <source>
        <dbReference type="ARBA" id="ARBA00022840"/>
    </source>
</evidence>
<name>A0A9P6UZN7_9FUNG</name>
<feature type="coiled-coil region" evidence="12">
    <location>
        <begin position="370"/>
        <end position="434"/>
    </location>
</feature>
<feature type="binding site" evidence="11">
    <location>
        <begin position="84"/>
        <end position="91"/>
    </location>
    <ligand>
        <name>ATP</name>
        <dbReference type="ChEBI" id="CHEBI:30616"/>
    </ligand>
</feature>
<dbReference type="SMART" id="SM00129">
    <property type="entry name" value="KISc"/>
    <property type="match status" value="1"/>
</dbReference>
<dbReference type="Gene3D" id="3.40.850.10">
    <property type="entry name" value="Kinesin motor domain"/>
    <property type="match status" value="1"/>
</dbReference>
<evidence type="ECO:0000256" key="2">
    <source>
        <dbReference type="ARBA" id="ARBA00022490"/>
    </source>
</evidence>
<comment type="similarity">
    <text evidence="11">Belongs to the TRAFAC class myosin-kinesin ATPase superfamily. Kinesin family.</text>
</comment>
<dbReference type="GO" id="GO:0007052">
    <property type="term" value="P:mitotic spindle organization"/>
    <property type="evidence" value="ECO:0007669"/>
    <property type="project" value="TreeGrafter"/>
</dbReference>
<feature type="compositionally biased region" description="Low complexity" evidence="13">
    <location>
        <begin position="1922"/>
        <end position="1948"/>
    </location>
</feature>
<feature type="compositionally biased region" description="Polar residues" evidence="13">
    <location>
        <begin position="700"/>
        <end position="710"/>
    </location>
</feature>
<feature type="region of interest" description="Disordered" evidence="13">
    <location>
        <begin position="1435"/>
        <end position="1460"/>
    </location>
</feature>
<keyword evidence="7 11" id="KW-0067">ATP-binding</keyword>
<evidence type="ECO:0000256" key="8">
    <source>
        <dbReference type="ARBA" id="ARBA00023054"/>
    </source>
</evidence>
<keyword evidence="2" id="KW-0963">Cytoplasm</keyword>
<reference evidence="15" key="1">
    <citation type="journal article" date="2020" name="Fungal Divers.">
        <title>Resolving the Mortierellaceae phylogeny through synthesis of multi-gene phylogenetics and phylogenomics.</title>
        <authorList>
            <person name="Vandepol N."/>
            <person name="Liber J."/>
            <person name="Desiro A."/>
            <person name="Na H."/>
            <person name="Kennedy M."/>
            <person name="Barry K."/>
            <person name="Grigoriev I.V."/>
            <person name="Miller A.N."/>
            <person name="O'Donnell K."/>
            <person name="Stajich J.E."/>
            <person name="Bonito G."/>
        </authorList>
    </citation>
    <scope>NUCLEOTIDE SEQUENCE</scope>
    <source>
        <strain evidence="15">REB-010B</strain>
    </source>
</reference>
<evidence type="ECO:0000256" key="11">
    <source>
        <dbReference type="PROSITE-ProRule" id="PRU00283"/>
    </source>
</evidence>
<dbReference type="GO" id="GO:0005524">
    <property type="term" value="F:ATP binding"/>
    <property type="evidence" value="ECO:0007669"/>
    <property type="project" value="UniProtKB-UniRule"/>
</dbReference>
<dbReference type="GO" id="GO:0005875">
    <property type="term" value="C:microtubule associated complex"/>
    <property type="evidence" value="ECO:0007669"/>
    <property type="project" value="TreeGrafter"/>
</dbReference>
<dbReference type="GO" id="GO:0005874">
    <property type="term" value="C:microtubule"/>
    <property type="evidence" value="ECO:0007669"/>
    <property type="project" value="UniProtKB-KW"/>
</dbReference>
<feature type="compositionally biased region" description="Polar residues" evidence="13">
    <location>
        <begin position="1626"/>
        <end position="1636"/>
    </location>
</feature>
<dbReference type="PROSITE" id="PS00411">
    <property type="entry name" value="KINESIN_MOTOR_1"/>
    <property type="match status" value="1"/>
</dbReference>
<keyword evidence="5" id="KW-0677">Repeat</keyword>
<feature type="region of interest" description="Disordered" evidence="13">
    <location>
        <begin position="700"/>
        <end position="736"/>
    </location>
</feature>
<dbReference type="GO" id="GO:0051231">
    <property type="term" value="P:spindle elongation"/>
    <property type="evidence" value="ECO:0007669"/>
    <property type="project" value="TreeGrafter"/>
</dbReference>
<evidence type="ECO:0000256" key="5">
    <source>
        <dbReference type="ARBA" id="ARBA00022737"/>
    </source>
</evidence>
<feature type="compositionally biased region" description="Gly residues" evidence="13">
    <location>
        <begin position="1599"/>
        <end position="1608"/>
    </location>
</feature>
<evidence type="ECO:0000256" key="3">
    <source>
        <dbReference type="ARBA" id="ARBA00022574"/>
    </source>
</evidence>
<feature type="region of interest" description="Disordered" evidence="13">
    <location>
        <begin position="623"/>
        <end position="662"/>
    </location>
</feature>
<feature type="compositionally biased region" description="Acidic residues" evidence="13">
    <location>
        <begin position="523"/>
        <end position="534"/>
    </location>
</feature>
<feature type="compositionally biased region" description="Basic and acidic residues" evidence="13">
    <location>
        <begin position="535"/>
        <end position="544"/>
    </location>
</feature>
<feature type="region of interest" description="Disordered" evidence="13">
    <location>
        <begin position="494"/>
        <end position="591"/>
    </location>
</feature>
<dbReference type="PRINTS" id="PR00380">
    <property type="entry name" value="KINESINHEAVY"/>
</dbReference>
<dbReference type="OrthoDB" id="3176171at2759"/>
<keyword evidence="6 11" id="KW-0547">Nucleotide-binding</keyword>
<accession>A0A9P6UZN7</accession>
<evidence type="ECO:0000256" key="12">
    <source>
        <dbReference type="SAM" id="Coils"/>
    </source>
</evidence>
<dbReference type="PANTHER" id="PTHR47969">
    <property type="entry name" value="CHROMOSOME-ASSOCIATED KINESIN KIF4A-RELATED"/>
    <property type="match status" value="1"/>
</dbReference>
<evidence type="ECO:0000256" key="4">
    <source>
        <dbReference type="ARBA" id="ARBA00022701"/>
    </source>
</evidence>
<organism evidence="15 16">
    <name type="scientific">Dissophora globulifera</name>
    <dbReference type="NCBI Taxonomy" id="979702"/>
    <lineage>
        <taxon>Eukaryota</taxon>
        <taxon>Fungi</taxon>
        <taxon>Fungi incertae sedis</taxon>
        <taxon>Mucoromycota</taxon>
        <taxon>Mortierellomycotina</taxon>
        <taxon>Mortierellomycetes</taxon>
        <taxon>Mortierellales</taxon>
        <taxon>Mortierellaceae</taxon>
        <taxon>Dissophora</taxon>
    </lineage>
</organism>
<dbReference type="Pfam" id="PF00225">
    <property type="entry name" value="Kinesin"/>
    <property type="match status" value="1"/>
</dbReference>
<dbReference type="GO" id="GO:0003777">
    <property type="term" value="F:microtubule motor activity"/>
    <property type="evidence" value="ECO:0007669"/>
    <property type="project" value="InterPro"/>
</dbReference>
<dbReference type="FunFam" id="3.40.850.10:FF:000011">
    <property type="entry name" value="Kinesin family member 21A"/>
    <property type="match status" value="1"/>
</dbReference>
<keyword evidence="16" id="KW-1185">Reference proteome</keyword>
<dbReference type="Proteomes" id="UP000738325">
    <property type="component" value="Unassembled WGS sequence"/>
</dbReference>
<dbReference type="InterPro" id="IPR036961">
    <property type="entry name" value="Kinesin_motor_dom_sf"/>
</dbReference>
<protein>
    <submittedName>
        <fullName evidence="15">Kinesin-like protein kif21b</fullName>
    </submittedName>
</protein>
<dbReference type="GO" id="GO:0007018">
    <property type="term" value="P:microtubule-based movement"/>
    <property type="evidence" value="ECO:0007669"/>
    <property type="project" value="InterPro"/>
</dbReference>
<keyword evidence="4" id="KW-0493">Microtubule</keyword>
<sequence length="1976" mass="216887">MNTAVKVALRVRPLTLQEQINNCSESISYVPNEPQIGIVGSDKSFTFDYVFDEESKQRQVYEECAKELVDRFLEGFNVTILAYGQTGSGKTYSMGTGLQYQDADQAIVPRAANAIFSMLNAQMEKDPMMEYQVYVSFLELYNEELIDLLQTQPRIRKDTIQVREDGFGGISWQGVKEQQVTSAQELLDWLQKGSLCRTTAATDMNQTSSRSHAIFSVILKQQRSEDLESAAEGERHEESPSATRNSTDKQPVKKLASKFNFVDLAGSERLKRTRAIGDRAKEGISINSGLLALGNVISALGDESRKSSHIPYRDSKLTRLLQDSLGGNSATLMLACVSGADVDINETISTLVYANRARNIRNRVVINHDFRDSSAEVAQLRAEINRLKMENSSFRAMGSGPATELDQRRAAEEMRSLRGEVTRLRERLRESSSELCDVLAERDTLLVEREVTGDADIEAHPIMMTYHRTVMQLKDRLIAAEDQALELQTLLTQKPNNVFGRRPPPPNRQKAPSPFKKRVEPLTTDDDHDADGEHEESQRHKDSSPPRGRQNKRRSRQSSRAVSRFDFGSSATTGMSSIGPEPAKLPSSPPIPQVEQLLSASAGGASSWFQNLKTEESQPLSAHNLDYSSTSSSSMLQRLTVDSDSSDFSRRRRAARHGTGGVAENLDRAKEDIRKGLLLLKAEKNGMGMDMELLNLLDPTASTQIRPTPASSRRRDSMTSSMSSGSSRSRFQARTQTLPTLEDVIGGGSPMSPMRQSFPFPLPPGVNSWKEATASPQDQKVFFEAEQKASETLANAMKAMHRFSFPLNPMDTQQISQQQQQNRLALAIQQQKAAAIALPDSDAGSLLETASIRTSSSRRSAFKIASESLPRSTAEFFHRSTAESVAKSTCESLAKSDASSTKQRSIEEFFETPFEKAKAGKAAEKAAEMAAEMTAEKQMYDLHDVQSGLAEKEELVIQLERADVDYQNMRSQYEEEIRAMEERIREAEMDRERDNKASINTQTLFFPTSSLPGSVKVKYESKIKQLMTELSDLQHKYADVSKVANEKRNLVENQLRTLRGAVETLKAEKQRMIKRMKEDAERIKEMNAANDREIQALRRAEKAAVDGRKKAEREIELQLQQQQRTAAMLHRSNSAGATAQQAKVIGFLKKPQTPKGITKAPKRPTRAGPSERIDAKGSSIPAPATPPKPSNRASIRSQVSQKKQVIDRAIYGYISGQHAINVMDDMLKKRSRLRSEKQELEQERHRVVQAQEENAIANGTIVLDFASEPQYMDDRIGMIDAEVAYINARIRALQAEAAALGFVTTIEKTEHADEDGQDGSTTSDEEEIMTKLIRQGMADDAMGLPPGSGAAVAFESSVSILRSMDLNESREFLEMIFEDMVSVRSHENVLLVQVTNQEKVIEELKRALQAMRQAAVGATIGYEKRCDGLEQKLRQLGGSSDDLGGRRHIDGSSEEDDENDAEVARLNHAAFGDGMSMPRSGSAAEIALDDKAKRASTIFDQLYEDAIKTSDETSPKVGGIGGEFSRILMANNDRRVSWAGVPPAGSEDAQPLDQELPQRPRLGRSSSASALGNKALADRVEPKERGNMSMYGHRRGGSTSSGGSGGGQNLAQGLHRSASSINRLSGTAFGSTASSRQHAENIMQRRSSTPMAGPAIGPKSAARPRPGQGGAPLTIQTGFANGHTPQHTLRQSKSHQQPLRQSYDSRRTSTPSPALVGRRLIRSDSDGAGFANQQAAANKTQNGSSRPLSRIGMQNMSTTTQTATNIVNGRASPAMGMYNAHNGEFGFQHPSHSEHYHTYHLNNSASRRISGSWDDNQNVYERLASVHTQASQARILATRHNAYPTPGSTPAGGSMMASGGNMASPGFQQIQQGQHLLNQQGGRGGPNDRMRMHRPSVDGLMLDGGDAHGDGEGADGQAERWSSNSSSSVTSVSTTTSTMTAATNSPTMEEPASSSSHGAIHEQMQSLPKAEVARVF</sequence>
<evidence type="ECO:0000313" key="15">
    <source>
        <dbReference type="EMBL" id="KAG0327695.1"/>
    </source>
</evidence>
<evidence type="ECO:0000256" key="13">
    <source>
        <dbReference type="SAM" id="MobiDB-lite"/>
    </source>
</evidence>
<evidence type="ECO:0000256" key="9">
    <source>
        <dbReference type="ARBA" id="ARBA00023175"/>
    </source>
</evidence>
<feature type="region of interest" description="Disordered" evidence="13">
    <location>
        <begin position="1148"/>
        <end position="1199"/>
    </location>
</feature>
<comment type="subcellular location">
    <subcellularLocation>
        <location evidence="1">Cytoplasm</location>
        <location evidence="1">Cytoskeleton</location>
    </subcellularLocation>
</comment>
<feature type="coiled-coil region" evidence="12">
    <location>
        <begin position="952"/>
        <end position="1103"/>
    </location>
</feature>
<feature type="compositionally biased region" description="Polar residues" evidence="13">
    <location>
        <begin position="1674"/>
        <end position="1712"/>
    </location>
</feature>
<dbReference type="InterPro" id="IPR001752">
    <property type="entry name" value="Kinesin_motor_dom"/>
</dbReference>
<evidence type="ECO:0000259" key="14">
    <source>
        <dbReference type="PROSITE" id="PS50067"/>
    </source>
</evidence>
<evidence type="ECO:0000313" key="16">
    <source>
        <dbReference type="Proteomes" id="UP000738325"/>
    </source>
</evidence>
<evidence type="ECO:0000256" key="6">
    <source>
        <dbReference type="ARBA" id="ARBA00022741"/>
    </source>
</evidence>
<dbReference type="InterPro" id="IPR019821">
    <property type="entry name" value="Kinesin_motor_CS"/>
</dbReference>
<evidence type="ECO:0000256" key="10">
    <source>
        <dbReference type="ARBA" id="ARBA00023212"/>
    </source>
</evidence>
<dbReference type="Pfam" id="PF25764">
    <property type="entry name" value="KIF21A_4th"/>
    <property type="match status" value="1"/>
</dbReference>
<comment type="caution">
    <text evidence="15">The sequence shown here is derived from an EMBL/GenBank/DDBJ whole genome shotgun (WGS) entry which is preliminary data.</text>
</comment>
<dbReference type="PROSITE" id="PS50067">
    <property type="entry name" value="KINESIN_MOTOR_2"/>
    <property type="match status" value="1"/>
</dbReference>
<dbReference type="InterPro" id="IPR027640">
    <property type="entry name" value="Kinesin-like_fam"/>
</dbReference>
<feature type="region of interest" description="Disordered" evidence="13">
    <location>
        <begin position="1902"/>
        <end position="1976"/>
    </location>
</feature>